<gene>
    <name evidence="5" type="ORF">D7Z54_20550</name>
</gene>
<comment type="caution">
    <text evidence="5">The sequence shown here is derived from an EMBL/GenBank/DDBJ whole genome shotgun (WGS) entry which is preliminary data.</text>
</comment>
<dbReference type="RefSeq" id="WP_125558528.1">
    <property type="nucleotide sequence ID" value="NZ_RBVX01000024.1"/>
</dbReference>
<dbReference type="OrthoDB" id="9807321at2"/>
<sequence>MKISDIASEVGYEDSYYFSRMFKRVVGVSPNKY</sequence>
<keyword evidence="2" id="KW-0238">DNA-binding</keyword>
<dbReference type="SUPFAM" id="SSF46689">
    <property type="entry name" value="Homeodomain-like"/>
    <property type="match status" value="1"/>
</dbReference>
<accession>A0A3R9QIH6</accession>
<dbReference type="InterPro" id="IPR020449">
    <property type="entry name" value="Tscrpt_reg_AraC-type_HTH"/>
</dbReference>
<keyword evidence="1" id="KW-0805">Transcription regulation</keyword>
<dbReference type="InterPro" id="IPR009057">
    <property type="entry name" value="Homeodomain-like_sf"/>
</dbReference>
<dbReference type="Gene3D" id="1.10.10.60">
    <property type="entry name" value="Homeodomain-like"/>
    <property type="match status" value="1"/>
</dbReference>
<evidence type="ECO:0000256" key="3">
    <source>
        <dbReference type="ARBA" id="ARBA00023163"/>
    </source>
</evidence>
<evidence type="ECO:0000313" key="6">
    <source>
        <dbReference type="Proteomes" id="UP000275076"/>
    </source>
</evidence>
<dbReference type="InterPro" id="IPR018060">
    <property type="entry name" value="HTH_AraC"/>
</dbReference>
<evidence type="ECO:0000313" key="5">
    <source>
        <dbReference type="EMBL" id="RSL31435.1"/>
    </source>
</evidence>
<feature type="domain" description="HTH araC/xylS-type" evidence="4">
    <location>
        <begin position="1"/>
        <end position="33"/>
    </location>
</feature>
<keyword evidence="3" id="KW-0804">Transcription</keyword>
<protein>
    <submittedName>
        <fullName evidence="5">AraC family transcriptional regulator</fullName>
    </submittedName>
</protein>
<organism evidence="5 6">
    <name type="scientific">Salibacterium salarium</name>
    <dbReference type="NCBI Taxonomy" id="284579"/>
    <lineage>
        <taxon>Bacteria</taxon>
        <taxon>Bacillati</taxon>
        <taxon>Bacillota</taxon>
        <taxon>Bacilli</taxon>
        <taxon>Bacillales</taxon>
        <taxon>Bacillaceae</taxon>
    </lineage>
</organism>
<evidence type="ECO:0000256" key="2">
    <source>
        <dbReference type="ARBA" id="ARBA00023125"/>
    </source>
</evidence>
<dbReference type="Pfam" id="PF00165">
    <property type="entry name" value="HTH_AraC"/>
    <property type="match status" value="1"/>
</dbReference>
<dbReference type="GO" id="GO:0043565">
    <property type="term" value="F:sequence-specific DNA binding"/>
    <property type="evidence" value="ECO:0007669"/>
    <property type="project" value="InterPro"/>
</dbReference>
<dbReference type="PRINTS" id="PR00032">
    <property type="entry name" value="HTHARAC"/>
</dbReference>
<dbReference type="GO" id="GO:0003700">
    <property type="term" value="F:DNA-binding transcription factor activity"/>
    <property type="evidence" value="ECO:0007669"/>
    <property type="project" value="InterPro"/>
</dbReference>
<evidence type="ECO:0000256" key="1">
    <source>
        <dbReference type="ARBA" id="ARBA00023015"/>
    </source>
</evidence>
<dbReference type="Proteomes" id="UP000275076">
    <property type="component" value="Unassembled WGS sequence"/>
</dbReference>
<evidence type="ECO:0000259" key="4">
    <source>
        <dbReference type="PROSITE" id="PS01124"/>
    </source>
</evidence>
<reference evidence="5 6" key="1">
    <citation type="submission" date="2018-10" db="EMBL/GenBank/DDBJ databases">
        <title>Draft genome sequence of Bacillus salarius IM0101, isolated from a hypersaline soil in Inner Mongolia, China.</title>
        <authorList>
            <person name="Yamprayoonswat W."/>
            <person name="Boonvisut S."/>
            <person name="Jumpathong W."/>
            <person name="Sittihan S."/>
            <person name="Ruangsuj P."/>
            <person name="Wanthongcharoen S."/>
            <person name="Thongpramul N."/>
            <person name="Pimmason S."/>
            <person name="Yu B."/>
            <person name="Yasawong M."/>
        </authorList>
    </citation>
    <scope>NUCLEOTIDE SEQUENCE [LARGE SCALE GENOMIC DNA]</scope>
    <source>
        <strain evidence="5 6">IM0101</strain>
    </source>
</reference>
<keyword evidence="6" id="KW-1185">Reference proteome</keyword>
<dbReference type="EMBL" id="RBVX01000024">
    <property type="protein sequence ID" value="RSL31435.1"/>
    <property type="molecule type" value="Genomic_DNA"/>
</dbReference>
<dbReference type="AlphaFoldDB" id="A0A3R9QIH6"/>
<proteinExistence type="predicted"/>
<dbReference type="PROSITE" id="PS01124">
    <property type="entry name" value="HTH_ARAC_FAMILY_2"/>
    <property type="match status" value="1"/>
</dbReference>
<name>A0A3R9QIH6_9BACI</name>